<comment type="function">
    <text evidence="1 11">Assembles around the rod to form the L-ring and probably protects the motor/basal body from shearing forces during rotation.</text>
</comment>
<evidence type="ECO:0000313" key="13">
    <source>
        <dbReference type="EMBL" id="GGO73942.1"/>
    </source>
</evidence>
<dbReference type="PRINTS" id="PR01008">
    <property type="entry name" value="FLGLRINGFLGH"/>
</dbReference>
<proteinExistence type="inferred from homology"/>
<keyword evidence="8 11" id="KW-0975">Bacterial flagellum</keyword>
<evidence type="ECO:0000256" key="8">
    <source>
        <dbReference type="ARBA" id="ARBA00023143"/>
    </source>
</evidence>
<evidence type="ECO:0000256" key="9">
    <source>
        <dbReference type="ARBA" id="ARBA00023237"/>
    </source>
</evidence>
<dbReference type="Proteomes" id="UP000606935">
    <property type="component" value="Unassembled WGS sequence"/>
</dbReference>
<dbReference type="GO" id="GO:0009427">
    <property type="term" value="C:bacterial-type flagellum basal body, distal rod, L ring"/>
    <property type="evidence" value="ECO:0007669"/>
    <property type="project" value="InterPro"/>
</dbReference>
<reference evidence="13" key="1">
    <citation type="journal article" date="2014" name="Int. J. Syst. Evol. Microbiol.">
        <title>Complete genome sequence of Corynebacterium casei LMG S-19264T (=DSM 44701T), isolated from a smear-ripened cheese.</title>
        <authorList>
            <consortium name="US DOE Joint Genome Institute (JGI-PGF)"/>
            <person name="Walter F."/>
            <person name="Albersmeier A."/>
            <person name="Kalinowski J."/>
            <person name="Ruckert C."/>
        </authorList>
    </citation>
    <scope>NUCLEOTIDE SEQUENCE</scope>
    <source>
        <strain evidence="13">CGMCC 1.7086</strain>
    </source>
</reference>
<evidence type="ECO:0000256" key="2">
    <source>
        <dbReference type="ARBA" id="ARBA00004635"/>
    </source>
</evidence>
<evidence type="ECO:0000313" key="14">
    <source>
        <dbReference type="Proteomes" id="UP000606935"/>
    </source>
</evidence>
<evidence type="ECO:0000256" key="5">
    <source>
        <dbReference type="ARBA" id="ARBA00022729"/>
    </source>
</evidence>
<keyword evidence="14" id="KW-1185">Reference proteome</keyword>
<dbReference type="Pfam" id="PF02107">
    <property type="entry name" value="FlgH"/>
    <property type="match status" value="1"/>
</dbReference>
<organism evidence="13 14">
    <name type="scientific">Bowmanella pacifica</name>
    <dbReference type="NCBI Taxonomy" id="502051"/>
    <lineage>
        <taxon>Bacteria</taxon>
        <taxon>Pseudomonadati</taxon>
        <taxon>Pseudomonadota</taxon>
        <taxon>Gammaproteobacteria</taxon>
        <taxon>Alteromonadales</taxon>
        <taxon>Alteromonadaceae</taxon>
        <taxon>Bowmanella</taxon>
    </lineage>
</organism>
<evidence type="ECO:0000256" key="4">
    <source>
        <dbReference type="ARBA" id="ARBA00011439"/>
    </source>
</evidence>
<keyword evidence="13" id="KW-0969">Cilium</keyword>
<dbReference type="PANTHER" id="PTHR34933">
    <property type="entry name" value="FLAGELLAR L-RING PROTEIN"/>
    <property type="match status" value="1"/>
</dbReference>
<name>A0A917Z5W2_9ALTE</name>
<feature type="signal peptide" evidence="12">
    <location>
        <begin position="1"/>
        <end position="29"/>
    </location>
</feature>
<reference evidence="13" key="2">
    <citation type="submission" date="2020-09" db="EMBL/GenBank/DDBJ databases">
        <authorList>
            <person name="Sun Q."/>
            <person name="Zhou Y."/>
        </authorList>
    </citation>
    <scope>NUCLEOTIDE SEQUENCE</scope>
    <source>
        <strain evidence="13">CGMCC 1.7086</strain>
    </source>
</reference>
<accession>A0A917Z5W2</accession>
<evidence type="ECO:0000256" key="12">
    <source>
        <dbReference type="SAM" id="SignalP"/>
    </source>
</evidence>
<dbReference type="NCBIfam" id="NF001304">
    <property type="entry name" value="PRK00249.1-4"/>
    <property type="match status" value="1"/>
</dbReference>
<sequence>MKGNAMKILMSSMLLVMVAGCSSTPSMQPAPNDPFFAPVMPDIPEQKVNDDGSIFQDNFSSSLYSDVKARRIGDIITVVLRENTTARKSAGTNTNRASEMALDPITGLGGNPVAIGNESIQLGVTSSNDFAGSATANQSNNLAGNISVTVIQVLPNQNLVVRGEKWLTLNNGDEYLRLTGIVRAADISPENEVNSTKIANARIQYSGTGTFSQAQQQGWLTRFFSSEWWPF</sequence>
<dbReference type="NCBIfam" id="NF009338">
    <property type="entry name" value="PRK12698.1"/>
    <property type="match status" value="1"/>
</dbReference>
<dbReference type="EMBL" id="BMLS01000007">
    <property type="protein sequence ID" value="GGO73942.1"/>
    <property type="molecule type" value="Genomic_DNA"/>
</dbReference>
<keyword evidence="13" id="KW-0966">Cell projection</keyword>
<evidence type="ECO:0000256" key="3">
    <source>
        <dbReference type="ARBA" id="ARBA00006929"/>
    </source>
</evidence>
<evidence type="ECO:0000256" key="6">
    <source>
        <dbReference type="ARBA" id="ARBA00023136"/>
    </source>
</evidence>
<comment type="subunit">
    <text evidence="4 11">The basal body constitutes a major portion of the flagellar organelle and consists of four rings (L,P,S, and M) mounted on a central rod.</text>
</comment>
<protein>
    <recommendedName>
        <fullName evidence="11">Flagellar L-ring protein</fullName>
    </recommendedName>
    <alternativeName>
        <fullName evidence="11">Basal body L-ring protein</fullName>
    </alternativeName>
</protein>
<keyword evidence="5 11" id="KW-0732">Signal</keyword>
<dbReference type="GO" id="GO:0003774">
    <property type="term" value="F:cytoskeletal motor activity"/>
    <property type="evidence" value="ECO:0007669"/>
    <property type="project" value="InterPro"/>
</dbReference>
<dbReference type="InterPro" id="IPR000527">
    <property type="entry name" value="Flag_Lring"/>
</dbReference>
<dbReference type="GO" id="GO:0009279">
    <property type="term" value="C:cell outer membrane"/>
    <property type="evidence" value="ECO:0007669"/>
    <property type="project" value="UniProtKB-SubCell"/>
</dbReference>
<comment type="similarity">
    <text evidence="3 11">Belongs to the FlgH family.</text>
</comment>
<comment type="caution">
    <text evidence="13">The sequence shown here is derived from an EMBL/GenBank/DDBJ whole genome shotgun (WGS) entry which is preliminary data.</text>
</comment>
<keyword evidence="10 11" id="KW-0449">Lipoprotein</keyword>
<dbReference type="GO" id="GO:0071973">
    <property type="term" value="P:bacterial-type flagellum-dependent cell motility"/>
    <property type="evidence" value="ECO:0007669"/>
    <property type="project" value="InterPro"/>
</dbReference>
<evidence type="ECO:0000256" key="1">
    <source>
        <dbReference type="ARBA" id="ARBA00002591"/>
    </source>
</evidence>
<keyword evidence="6 11" id="KW-0472">Membrane</keyword>
<gene>
    <name evidence="11 13" type="primary">flgH</name>
    <name evidence="13" type="ORF">GCM10010982_35640</name>
</gene>
<evidence type="ECO:0000256" key="7">
    <source>
        <dbReference type="ARBA" id="ARBA00023139"/>
    </source>
</evidence>
<evidence type="ECO:0000256" key="10">
    <source>
        <dbReference type="ARBA" id="ARBA00023288"/>
    </source>
</evidence>
<dbReference type="PANTHER" id="PTHR34933:SF1">
    <property type="entry name" value="FLAGELLAR L-RING PROTEIN"/>
    <property type="match status" value="1"/>
</dbReference>
<keyword evidence="9 11" id="KW-0998">Cell outer membrane</keyword>
<feature type="chain" id="PRO_5036781405" description="Flagellar L-ring protein" evidence="12">
    <location>
        <begin position="30"/>
        <end position="231"/>
    </location>
</feature>
<dbReference type="AlphaFoldDB" id="A0A917Z5W2"/>
<dbReference type="PROSITE" id="PS51257">
    <property type="entry name" value="PROKAR_LIPOPROTEIN"/>
    <property type="match status" value="1"/>
</dbReference>
<evidence type="ECO:0000256" key="11">
    <source>
        <dbReference type="HAMAP-Rule" id="MF_00415"/>
    </source>
</evidence>
<comment type="subcellular location">
    <subcellularLocation>
        <location evidence="11">Cell outer membrane</location>
        <topology evidence="11">Lipid-anchor</topology>
    </subcellularLocation>
    <subcellularLocation>
        <location evidence="11">Bacterial flagellum basal body</location>
    </subcellularLocation>
    <subcellularLocation>
        <location evidence="2">Membrane</location>
        <topology evidence="2">Lipid-anchor</topology>
    </subcellularLocation>
</comment>
<keyword evidence="13" id="KW-0282">Flagellum</keyword>
<keyword evidence="7" id="KW-0564">Palmitate</keyword>
<dbReference type="HAMAP" id="MF_00415">
    <property type="entry name" value="FlgH"/>
    <property type="match status" value="1"/>
</dbReference>